<feature type="transmembrane region" description="Helical" evidence="6">
    <location>
        <begin position="278"/>
        <end position="302"/>
    </location>
</feature>
<gene>
    <name evidence="7" type="ORF">ACFQV2_37170</name>
</gene>
<evidence type="ECO:0000256" key="2">
    <source>
        <dbReference type="ARBA" id="ARBA00022475"/>
    </source>
</evidence>
<dbReference type="Proteomes" id="UP001596512">
    <property type="component" value="Unassembled WGS sequence"/>
</dbReference>
<feature type="transmembrane region" description="Helical" evidence="6">
    <location>
        <begin position="78"/>
        <end position="98"/>
    </location>
</feature>
<evidence type="ECO:0000256" key="3">
    <source>
        <dbReference type="ARBA" id="ARBA00022692"/>
    </source>
</evidence>
<feature type="transmembrane region" description="Helical" evidence="6">
    <location>
        <begin position="197"/>
        <end position="219"/>
    </location>
</feature>
<feature type="transmembrane region" description="Helical" evidence="6">
    <location>
        <begin position="370"/>
        <end position="389"/>
    </location>
</feature>
<evidence type="ECO:0000256" key="6">
    <source>
        <dbReference type="SAM" id="Phobius"/>
    </source>
</evidence>
<dbReference type="EMBL" id="JBHTEY010000004">
    <property type="protein sequence ID" value="MFC7618186.1"/>
    <property type="molecule type" value="Genomic_DNA"/>
</dbReference>
<feature type="transmembrane region" description="Helical" evidence="6">
    <location>
        <begin position="231"/>
        <end position="257"/>
    </location>
</feature>
<sequence>MSAAGIAVQGLVRFVYSVLVGRLLPTGYLASVNSAISTAMLATLMWPTSIGAAAAKFLAREAGDVGVRAGLTRHLARLSLLTSVALGVAAGGVTLLWLQPGEVLTGLLVGLLTVGWSGYTFVRGVQYATGRVLRATVWDGLSFVAAVAGLVLVLVFDLRAWLLLPLAAGYLLYTAAGWPRTGRGPVPPALRGEINRFVAWGVLGSLATGGFLQLTMVLAEQTGDAASADAYAAALTLATPASMLGSVLSLLLLPALSGAVGRGDLDLARRTTDLAHRGLIATVGGVFGVLVVGSDLLVALIWPDLSAAVPVLQILLVATFVLAGTVVTEAIQSATEHGARVIAVIRVSGFAVGLGTAFALLPALSVTGIAVGYLAGMGVIGTASTVVVWRRDRHAWAPLMLRVAAGAALAGGLVWALSTRTTGWLDAAAVAVFAVGWFALHRKDLLAVAKRS</sequence>
<name>A0ABW2TZJ7_9PSEU</name>
<feature type="transmembrane region" description="Helical" evidence="6">
    <location>
        <begin position="308"/>
        <end position="331"/>
    </location>
</feature>
<dbReference type="PANTHER" id="PTHR30250:SF11">
    <property type="entry name" value="O-ANTIGEN TRANSPORTER-RELATED"/>
    <property type="match status" value="1"/>
</dbReference>
<feature type="transmembrane region" description="Helical" evidence="6">
    <location>
        <begin position="160"/>
        <end position="176"/>
    </location>
</feature>
<feature type="transmembrane region" description="Helical" evidence="6">
    <location>
        <begin position="423"/>
        <end position="440"/>
    </location>
</feature>
<evidence type="ECO:0000256" key="1">
    <source>
        <dbReference type="ARBA" id="ARBA00004651"/>
    </source>
</evidence>
<reference evidence="8" key="1">
    <citation type="journal article" date="2019" name="Int. J. Syst. Evol. Microbiol.">
        <title>The Global Catalogue of Microorganisms (GCM) 10K type strain sequencing project: providing services to taxonomists for standard genome sequencing and annotation.</title>
        <authorList>
            <consortium name="The Broad Institute Genomics Platform"/>
            <consortium name="The Broad Institute Genome Sequencing Center for Infectious Disease"/>
            <person name="Wu L."/>
            <person name="Ma J."/>
        </authorList>
    </citation>
    <scope>NUCLEOTIDE SEQUENCE [LARGE SCALE GENOMIC DNA]</scope>
    <source>
        <strain evidence="8">JCM 17695</strain>
    </source>
</reference>
<evidence type="ECO:0008006" key="9">
    <source>
        <dbReference type="Google" id="ProtNLM"/>
    </source>
</evidence>
<proteinExistence type="predicted"/>
<feature type="transmembrane region" description="Helical" evidence="6">
    <location>
        <begin position="137"/>
        <end position="154"/>
    </location>
</feature>
<dbReference type="PANTHER" id="PTHR30250">
    <property type="entry name" value="PST FAMILY PREDICTED COLANIC ACID TRANSPORTER"/>
    <property type="match status" value="1"/>
</dbReference>
<comment type="subcellular location">
    <subcellularLocation>
        <location evidence="1">Cell membrane</location>
        <topology evidence="1">Multi-pass membrane protein</topology>
    </subcellularLocation>
</comment>
<keyword evidence="8" id="KW-1185">Reference proteome</keyword>
<evidence type="ECO:0000256" key="4">
    <source>
        <dbReference type="ARBA" id="ARBA00022989"/>
    </source>
</evidence>
<organism evidence="7 8">
    <name type="scientific">Actinokineospora soli</name>
    <dbReference type="NCBI Taxonomy" id="1048753"/>
    <lineage>
        <taxon>Bacteria</taxon>
        <taxon>Bacillati</taxon>
        <taxon>Actinomycetota</taxon>
        <taxon>Actinomycetes</taxon>
        <taxon>Pseudonocardiales</taxon>
        <taxon>Pseudonocardiaceae</taxon>
        <taxon>Actinokineospora</taxon>
    </lineage>
</organism>
<feature type="transmembrane region" description="Helical" evidence="6">
    <location>
        <begin position="396"/>
        <end position="417"/>
    </location>
</feature>
<evidence type="ECO:0000313" key="7">
    <source>
        <dbReference type="EMBL" id="MFC7618186.1"/>
    </source>
</evidence>
<keyword evidence="4 6" id="KW-1133">Transmembrane helix</keyword>
<comment type="caution">
    <text evidence="7">The sequence shown here is derived from an EMBL/GenBank/DDBJ whole genome shotgun (WGS) entry which is preliminary data.</text>
</comment>
<keyword evidence="2" id="KW-1003">Cell membrane</keyword>
<accession>A0ABW2TZJ7</accession>
<dbReference type="InterPro" id="IPR050833">
    <property type="entry name" value="Poly_Biosynth_Transport"/>
</dbReference>
<feature type="transmembrane region" description="Helical" evidence="6">
    <location>
        <begin position="104"/>
        <end position="125"/>
    </location>
</feature>
<keyword evidence="5 6" id="KW-0472">Membrane</keyword>
<feature type="transmembrane region" description="Helical" evidence="6">
    <location>
        <begin position="343"/>
        <end position="364"/>
    </location>
</feature>
<evidence type="ECO:0000313" key="8">
    <source>
        <dbReference type="Proteomes" id="UP001596512"/>
    </source>
</evidence>
<evidence type="ECO:0000256" key="5">
    <source>
        <dbReference type="ARBA" id="ARBA00023136"/>
    </source>
</evidence>
<protein>
    <recommendedName>
        <fullName evidence="9">Membrane protein involved in the export of O-antigen and teichoic acid</fullName>
    </recommendedName>
</protein>
<keyword evidence="3 6" id="KW-0812">Transmembrane</keyword>